<comment type="subcellular location">
    <subcellularLocation>
        <location evidence="1">Cell membrane</location>
    </subcellularLocation>
</comment>
<dbReference type="RefSeq" id="WP_156711719.1">
    <property type="nucleotide sequence ID" value="NZ_WPHG01000001.1"/>
</dbReference>
<evidence type="ECO:0000256" key="3">
    <source>
        <dbReference type="ARBA" id="ARBA00022676"/>
    </source>
</evidence>
<evidence type="ECO:0000259" key="7">
    <source>
        <dbReference type="Pfam" id="PF00535"/>
    </source>
</evidence>
<keyword evidence="2" id="KW-1003">Cell membrane</keyword>
<evidence type="ECO:0000313" key="8">
    <source>
        <dbReference type="EMBL" id="MVA96820.1"/>
    </source>
</evidence>
<evidence type="ECO:0000256" key="4">
    <source>
        <dbReference type="ARBA" id="ARBA00022679"/>
    </source>
</evidence>
<dbReference type="AlphaFoldDB" id="A0A844QFM7"/>
<keyword evidence="5 6" id="KW-0472">Membrane</keyword>
<dbReference type="PANTHER" id="PTHR43646:SF2">
    <property type="entry name" value="GLYCOSYLTRANSFERASE 2-LIKE DOMAIN-CONTAINING PROTEIN"/>
    <property type="match status" value="1"/>
</dbReference>
<keyword evidence="4 8" id="KW-0808">Transferase</keyword>
<evidence type="ECO:0000256" key="5">
    <source>
        <dbReference type="ARBA" id="ARBA00023136"/>
    </source>
</evidence>
<feature type="transmembrane region" description="Helical" evidence="6">
    <location>
        <begin position="161"/>
        <end position="182"/>
    </location>
</feature>
<keyword evidence="9" id="KW-1185">Reference proteome</keyword>
<feature type="transmembrane region" description="Helical" evidence="6">
    <location>
        <begin position="134"/>
        <end position="155"/>
    </location>
</feature>
<dbReference type="PANTHER" id="PTHR43646">
    <property type="entry name" value="GLYCOSYLTRANSFERASE"/>
    <property type="match status" value="1"/>
</dbReference>
<evidence type="ECO:0000256" key="2">
    <source>
        <dbReference type="ARBA" id="ARBA00022475"/>
    </source>
</evidence>
<keyword evidence="6" id="KW-1133">Transmembrane helix</keyword>
<feature type="transmembrane region" description="Helical" evidence="6">
    <location>
        <begin position="294"/>
        <end position="313"/>
    </location>
</feature>
<dbReference type="GO" id="GO:0016757">
    <property type="term" value="F:glycosyltransferase activity"/>
    <property type="evidence" value="ECO:0007669"/>
    <property type="project" value="UniProtKB-KW"/>
</dbReference>
<evidence type="ECO:0000256" key="6">
    <source>
        <dbReference type="SAM" id="Phobius"/>
    </source>
</evidence>
<dbReference type="Gene3D" id="3.90.550.10">
    <property type="entry name" value="Spore Coat Polysaccharide Biosynthesis Protein SpsA, Chain A"/>
    <property type="match status" value="1"/>
</dbReference>
<feature type="transmembrane region" description="Helical" evidence="6">
    <location>
        <begin position="261"/>
        <end position="282"/>
    </location>
</feature>
<sequence>MSPRFSVVVTAHNEGDAIAACLHAISRQDGVADDELEIVVVDDRSTDDTAGVARACAVEGLRLIRIDEAAATSLTARQNALDLGFRAARGQIVLVLDADALVEPDWLRRMTAQILDGRADAVAGRVRFRGGGALAAWQSVDAAFYLGVCWLLSWLGLDRGVLFGNFCFLRSAYLAVGGFAAIGPTLTEDLAFARSLARTGCRIAYDDPTVSVRAAPDWQSLIARAKRVGSGPVAPLSVALAAWMALLPIFAIAALASGSAALWAAFAVRYLAGAAFVAANLLAGGLRRLLPLALFYEPLAIAIGLWVIVAVALDPRVTWGGRVYRQPGKDPVKAP</sequence>
<keyword evidence="3" id="KW-0328">Glycosyltransferase</keyword>
<dbReference type="InterPro" id="IPR029044">
    <property type="entry name" value="Nucleotide-diphossugar_trans"/>
</dbReference>
<accession>A0A844QFM7</accession>
<feature type="transmembrane region" description="Helical" evidence="6">
    <location>
        <begin position="233"/>
        <end position="255"/>
    </location>
</feature>
<dbReference type="SUPFAM" id="SSF53448">
    <property type="entry name" value="Nucleotide-diphospho-sugar transferases"/>
    <property type="match status" value="1"/>
</dbReference>
<proteinExistence type="predicted"/>
<dbReference type="Proteomes" id="UP000463224">
    <property type="component" value="Unassembled WGS sequence"/>
</dbReference>
<protein>
    <submittedName>
        <fullName evidence="8">Glycosyltransferase</fullName>
    </submittedName>
</protein>
<keyword evidence="6" id="KW-0812">Transmembrane</keyword>
<dbReference type="GO" id="GO:0005886">
    <property type="term" value="C:plasma membrane"/>
    <property type="evidence" value="ECO:0007669"/>
    <property type="project" value="UniProtKB-SubCell"/>
</dbReference>
<organism evidence="8 9">
    <name type="scientific">Nitratireductor arenosus</name>
    <dbReference type="NCBI Taxonomy" id="2682096"/>
    <lineage>
        <taxon>Bacteria</taxon>
        <taxon>Pseudomonadati</taxon>
        <taxon>Pseudomonadota</taxon>
        <taxon>Alphaproteobacteria</taxon>
        <taxon>Hyphomicrobiales</taxon>
        <taxon>Phyllobacteriaceae</taxon>
        <taxon>Nitratireductor</taxon>
    </lineage>
</organism>
<dbReference type="Pfam" id="PF00535">
    <property type="entry name" value="Glycos_transf_2"/>
    <property type="match status" value="1"/>
</dbReference>
<dbReference type="InterPro" id="IPR001173">
    <property type="entry name" value="Glyco_trans_2-like"/>
</dbReference>
<feature type="domain" description="Glycosyltransferase 2-like" evidence="7">
    <location>
        <begin position="6"/>
        <end position="139"/>
    </location>
</feature>
<dbReference type="EMBL" id="WPHG01000001">
    <property type="protein sequence ID" value="MVA96820.1"/>
    <property type="molecule type" value="Genomic_DNA"/>
</dbReference>
<gene>
    <name evidence="8" type="ORF">GN330_06105</name>
</gene>
<evidence type="ECO:0000313" key="9">
    <source>
        <dbReference type="Proteomes" id="UP000463224"/>
    </source>
</evidence>
<evidence type="ECO:0000256" key="1">
    <source>
        <dbReference type="ARBA" id="ARBA00004236"/>
    </source>
</evidence>
<name>A0A844QFM7_9HYPH</name>
<comment type="caution">
    <text evidence="8">The sequence shown here is derived from an EMBL/GenBank/DDBJ whole genome shotgun (WGS) entry which is preliminary data.</text>
</comment>
<reference evidence="8 9" key="1">
    <citation type="submission" date="2019-12" db="EMBL/GenBank/DDBJ databases">
        <title>Nitratireductor arenosus sp. nov., Isolated from sea sand, Jeju island, South Korea.</title>
        <authorList>
            <person name="Kim W."/>
        </authorList>
    </citation>
    <scope>NUCLEOTIDE SEQUENCE [LARGE SCALE GENOMIC DNA]</scope>
    <source>
        <strain evidence="8 9">CAU 1489</strain>
    </source>
</reference>